<gene>
    <name evidence="1" type="ORF">ACFOU2_06035</name>
</gene>
<proteinExistence type="predicted"/>
<dbReference type="RefSeq" id="WP_377913158.1">
    <property type="nucleotide sequence ID" value="NZ_JBHRZT010000020.1"/>
</dbReference>
<sequence length="43" mass="4893">MGKPAYELDVCIYYDAGINKLKKDFPAFDMRLPGNKQQPLTSD</sequence>
<name>A0ABV8B1P9_9BACI</name>
<comment type="caution">
    <text evidence="1">The sequence shown here is derived from an EMBL/GenBank/DDBJ whole genome shotgun (WGS) entry which is preliminary data.</text>
</comment>
<evidence type="ECO:0000313" key="2">
    <source>
        <dbReference type="Proteomes" id="UP001595752"/>
    </source>
</evidence>
<reference evidence="2" key="1">
    <citation type="journal article" date="2019" name="Int. J. Syst. Evol. Microbiol.">
        <title>The Global Catalogue of Microorganisms (GCM) 10K type strain sequencing project: providing services to taxonomists for standard genome sequencing and annotation.</title>
        <authorList>
            <consortium name="The Broad Institute Genomics Platform"/>
            <consortium name="The Broad Institute Genome Sequencing Center for Infectious Disease"/>
            <person name="Wu L."/>
            <person name="Ma J."/>
        </authorList>
    </citation>
    <scope>NUCLEOTIDE SEQUENCE [LARGE SCALE GENOMIC DNA]</scope>
    <source>
        <strain evidence="2">CCUG 61889</strain>
    </source>
</reference>
<protein>
    <submittedName>
        <fullName evidence="1">Uncharacterized protein</fullName>
    </submittedName>
</protein>
<evidence type="ECO:0000313" key="1">
    <source>
        <dbReference type="EMBL" id="MFC3883094.1"/>
    </source>
</evidence>
<organism evidence="1 2">
    <name type="scientific">Bacillus songklensis</name>
    <dbReference type="NCBI Taxonomy" id="1069116"/>
    <lineage>
        <taxon>Bacteria</taxon>
        <taxon>Bacillati</taxon>
        <taxon>Bacillota</taxon>
        <taxon>Bacilli</taxon>
        <taxon>Bacillales</taxon>
        <taxon>Bacillaceae</taxon>
        <taxon>Bacillus</taxon>
    </lineage>
</organism>
<accession>A0ABV8B1P9</accession>
<keyword evidence="2" id="KW-1185">Reference proteome</keyword>
<dbReference type="EMBL" id="JBHRZT010000020">
    <property type="protein sequence ID" value="MFC3883094.1"/>
    <property type="molecule type" value="Genomic_DNA"/>
</dbReference>
<dbReference type="Proteomes" id="UP001595752">
    <property type="component" value="Unassembled WGS sequence"/>
</dbReference>